<name>A0A7R9CQP7_TIMPO</name>
<sequence length="86" mass="9796">MLHGRSRPTRPKHLVLQKELVLADDHVSSQYICKQLMAAVSFSSQRKRARLKSDVGTVIRKKQGNARSAMLDATCHVHCSERFHSR</sequence>
<dbReference type="AlphaFoldDB" id="A0A7R9CQP7"/>
<proteinExistence type="predicted"/>
<accession>A0A7R9CQP7</accession>
<organism evidence="1">
    <name type="scientific">Timema poppense</name>
    <name type="common">Walking stick</name>
    <dbReference type="NCBI Taxonomy" id="170557"/>
    <lineage>
        <taxon>Eukaryota</taxon>
        <taxon>Metazoa</taxon>
        <taxon>Ecdysozoa</taxon>
        <taxon>Arthropoda</taxon>
        <taxon>Hexapoda</taxon>
        <taxon>Insecta</taxon>
        <taxon>Pterygota</taxon>
        <taxon>Neoptera</taxon>
        <taxon>Polyneoptera</taxon>
        <taxon>Phasmatodea</taxon>
        <taxon>Timematodea</taxon>
        <taxon>Timematoidea</taxon>
        <taxon>Timematidae</taxon>
        <taxon>Timema</taxon>
    </lineage>
</organism>
<protein>
    <submittedName>
        <fullName evidence="1">Uncharacterized protein</fullName>
    </submittedName>
</protein>
<dbReference type="EMBL" id="OD001120">
    <property type="protein sequence ID" value="CAD7400704.1"/>
    <property type="molecule type" value="Genomic_DNA"/>
</dbReference>
<evidence type="ECO:0000313" key="1">
    <source>
        <dbReference type="EMBL" id="CAD7400704.1"/>
    </source>
</evidence>
<reference evidence="1" key="1">
    <citation type="submission" date="2020-11" db="EMBL/GenBank/DDBJ databases">
        <authorList>
            <person name="Tran Van P."/>
        </authorList>
    </citation>
    <scope>NUCLEOTIDE SEQUENCE</scope>
</reference>
<gene>
    <name evidence="1" type="ORF">TPSB3V08_LOCUS2725</name>
</gene>